<feature type="compositionally biased region" description="Low complexity" evidence="2">
    <location>
        <begin position="466"/>
        <end position="532"/>
    </location>
</feature>
<dbReference type="OrthoDB" id="4363450at2759"/>
<keyword evidence="4" id="KW-1185">Reference proteome</keyword>
<accession>A0A1V6RS44</accession>
<feature type="region of interest" description="Disordered" evidence="2">
    <location>
        <begin position="612"/>
        <end position="635"/>
    </location>
</feature>
<feature type="region of interest" description="Disordered" evidence="2">
    <location>
        <begin position="451"/>
        <end position="596"/>
    </location>
</feature>
<dbReference type="SUPFAM" id="SSF58100">
    <property type="entry name" value="Bacterial hemolysins"/>
    <property type="match status" value="1"/>
</dbReference>
<organism evidence="3 4">
    <name type="scientific">Penicillium vulpinum</name>
    <dbReference type="NCBI Taxonomy" id="29845"/>
    <lineage>
        <taxon>Eukaryota</taxon>
        <taxon>Fungi</taxon>
        <taxon>Dikarya</taxon>
        <taxon>Ascomycota</taxon>
        <taxon>Pezizomycotina</taxon>
        <taxon>Eurotiomycetes</taxon>
        <taxon>Eurotiomycetidae</taxon>
        <taxon>Eurotiales</taxon>
        <taxon>Aspergillaceae</taxon>
        <taxon>Penicillium</taxon>
    </lineage>
</organism>
<dbReference type="AlphaFoldDB" id="A0A1V6RS44"/>
<feature type="compositionally biased region" description="Low complexity" evidence="2">
    <location>
        <begin position="55"/>
        <end position="71"/>
    </location>
</feature>
<keyword evidence="1" id="KW-0175">Coiled coil</keyword>
<evidence type="ECO:0000256" key="2">
    <source>
        <dbReference type="SAM" id="MobiDB-lite"/>
    </source>
</evidence>
<feature type="coiled-coil region" evidence="1">
    <location>
        <begin position="263"/>
        <end position="347"/>
    </location>
</feature>
<evidence type="ECO:0000256" key="1">
    <source>
        <dbReference type="SAM" id="Coils"/>
    </source>
</evidence>
<evidence type="ECO:0000313" key="4">
    <source>
        <dbReference type="Proteomes" id="UP000191518"/>
    </source>
</evidence>
<gene>
    <name evidence="3" type="ORF">PENVUL_c033G08196</name>
</gene>
<feature type="compositionally biased region" description="Low complexity" evidence="2">
    <location>
        <begin position="128"/>
        <end position="142"/>
    </location>
</feature>
<feature type="compositionally biased region" description="Basic and acidic residues" evidence="2">
    <location>
        <begin position="623"/>
        <end position="635"/>
    </location>
</feature>
<protein>
    <submittedName>
        <fullName evidence="3">Uncharacterized protein</fullName>
    </submittedName>
</protein>
<name>A0A1V6RS44_9EURO</name>
<feature type="compositionally biased region" description="Polar residues" evidence="2">
    <location>
        <begin position="232"/>
        <end position="248"/>
    </location>
</feature>
<dbReference type="Gene3D" id="1.10.287.1490">
    <property type="match status" value="1"/>
</dbReference>
<reference evidence="4" key="1">
    <citation type="journal article" date="2017" name="Nat. Microbiol.">
        <title>Global analysis of biosynthetic gene clusters reveals vast potential of secondary metabolite production in Penicillium species.</title>
        <authorList>
            <person name="Nielsen J.C."/>
            <person name="Grijseels S."/>
            <person name="Prigent S."/>
            <person name="Ji B."/>
            <person name="Dainat J."/>
            <person name="Nielsen K.F."/>
            <person name="Frisvad J.C."/>
            <person name="Workman M."/>
            <person name="Nielsen J."/>
        </authorList>
    </citation>
    <scope>NUCLEOTIDE SEQUENCE [LARGE SCALE GENOMIC DNA]</scope>
    <source>
        <strain evidence="4">IBT 29486</strain>
    </source>
</reference>
<evidence type="ECO:0000313" key="3">
    <source>
        <dbReference type="EMBL" id="OQE04446.1"/>
    </source>
</evidence>
<comment type="caution">
    <text evidence="3">The sequence shown here is derived from an EMBL/GenBank/DDBJ whole genome shotgun (WGS) entry which is preliminary data.</text>
</comment>
<dbReference type="STRING" id="29845.A0A1V6RS44"/>
<feature type="compositionally biased region" description="Polar residues" evidence="2">
    <location>
        <begin position="546"/>
        <end position="556"/>
    </location>
</feature>
<dbReference type="Proteomes" id="UP000191518">
    <property type="component" value="Unassembled WGS sequence"/>
</dbReference>
<proteinExistence type="predicted"/>
<sequence>MARDSQDTDSEGPRGRTGRPETPSSSANSSLSRRPTPRVHFEEPDMCNPLASPRSDVTVTAVPVPVPSKSTNPRVGVPSSLAEGSQFVLPPPSHDRRNAFAQRKAKLAAQAAASSQASSSSQPPPRPSSSHPSRSVTRASSIPPVPPFPVSILKNRPGNISIAQVKPRSSSAPPSPPKMDDSSNVPGGNNKPLPVSPSSKFEPHTPSPRTPSFKKDGMHRPSFSPMERVSGASPSGVSPTTSHRSSLTIKDLPEAVRSLQSRYETDQKRLSKKLDDMNKLEQKLEGFITLTHDYVKDLTDALFKDMTELSDEFSQAKLDAKEAKEQVRNLKEEIHEMRTEINGLTSSLNDLGAKVDMCLSGIWDNTAEPFVAYQRRKNKEIDEDIQDIGDQTNEQKAQITFMRQMIIRTQIALRVLQQQHGLTVADDVERILPPTPLPALPVLDPISHTGTLRTLPLPSPGSEAIATSSATATSTATPAPTPALPTSSTTSTAKPAPKLAAATSAPQTAKATPPASATGSSTVTPPGSSTVKQSSIPRRTKKNGSKKSASSTSPTQRPAPTPSSEAPVSAPPVPTLPPGIRVPGGPGNIPFGDIHPLFRPQFREANAQGIPAIPAIRAPATEEATKVETGKEPRK</sequence>
<feature type="compositionally biased region" description="Low complexity" evidence="2">
    <location>
        <begin position="108"/>
        <end position="121"/>
    </location>
</feature>
<feature type="compositionally biased region" description="Low complexity" evidence="2">
    <location>
        <begin position="612"/>
        <end position="622"/>
    </location>
</feature>
<feature type="compositionally biased region" description="Basic and acidic residues" evidence="2">
    <location>
        <begin position="1"/>
        <end position="14"/>
    </location>
</feature>
<dbReference type="EMBL" id="MDYP01000033">
    <property type="protein sequence ID" value="OQE04446.1"/>
    <property type="molecule type" value="Genomic_DNA"/>
</dbReference>
<feature type="region of interest" description="Disordered" evidence="2">
    <location>
        <begin position="1"/>
        <end position="253"/>
    </location>
</feature>